<evidence type="ECO:0000313" key="3">
    <source>
        <dbReference type="EMBL" id="KAK9737504.1"/>
    </source>
</evidence>
<sequence>MLWYLWFVTYGEESTCRLADHALVFMAQGIYKKWKQPIVCHLRRGINMPPSRPCFDGGGILYYLTFIAIKIKVIFIIGTLIAIALFAGKAFAIFKYASLYNDRYRNDDVVVSSAPVTYVGGHDEIILDHPPPGYGDHHDHIEYKKSSKAYASNGYYPYYGTQKYSYTSYARSIGNSLGENINIVKDVIKRMDLTEYALNSMDIKSDVCKKLFVCEADFRAKSSGLLALGLYIFGDAGFAKYRTKPSALSILDCQRMYPECTKSFR</sequence>
<comment type="caution">
    <text evidence="3">The sequence shown here is derived from an EMBL/GenBank/DDBJ whole genome shotgun (WGS) entry which is preliminary data.</text>
</comment>
<keyword evidence="1" id="KW-0812">Transmembrane</keyword>
<dbReference type="EMBL" id="JASPKY010000099">
    <property type="protein sequence ID" value="KAK9737504.1"/>
    <property type="molecule type" value="Genomic_DNA"/>
</dbReference>
<dbReference type="InterPro" id="IPR048365">
    <property type="entry name" value="TNP-like_RNaseH_N"/>
</dbReference>
<keyword evidence="1" id="KW-0472">Membrane</keyword>
<keyword evidence="4" id="KW-1185">Reference proteome</keyword>
<protein>
    <recommendedName>
        <fullName evidence="2">Transposable element P transposase-like RNase H domain-containing protein</fullName>
    </recommendedName>
</protein>
<organism evidence="3 4">
    <name type="scientific">Popillia japonica</name>
    <name type="common">Japanese beetle</name>
    <dbReference type="NCBI Taxonomy" id="7064"/>
    <lineage>
        <taxon>Eukaryota</taxon>
        <taxon>Metazoa</taxon>
        <taxon>Ecdysozoa</taxon>
        <taxon>Arthropoda</taxon>
        <taxon>Hexapoda</taxon>
        <taxon>Insecta</taxon>
        <taxon>Pterygota</taxon>
        <taxon>Neoptera</taxon>
        <taxon>Endopterygota</taxon>
        <taxon>Coleoptera</taxon>
        <taxon>Polyphaga</taxon>
        <taxon>Scarabaeiformia</taxon>
        <taxon>Scarabaeidae</taxon>
        <taxon>Rutelinae</taxon>
        <taxon>Popillia</taxon>
    </lineage>
</organism>
<reference evidence="3 4" key="1">
    <citation type="journal article" date="2024" name="BMC Genomics">
        <title>De novo assembly and annotation of Popillia japonica's genome with initial clues to its potential as an invasive pest.</title>
        <authorList>
            <person name="Cucini C."/>
            <person name="Boschi S."/>
            <person name="Funari R."/>
            <person name="Cardaioli E."/>
            <person name="Iannotti N."/>
            <person name="Marturano G."/>
            <person name="Paoli F."/>
            <person name="Bruttini M."/>
            <person name="Carapelli A."/>
            <person name="Frati F."/>
            <person name="Nardi F."/>
        </authorList>
    </citation>
    <scope>NUCLEOTIDE SEQUENCE [LARGE SCALE GENOMIC DNA]</scope>
    <source>
        <strain evidence="3">DMR45628</strain>
    </source>
</reference>
<dbReference type="Pfam" id="PF21787">
    <property type="entry name" value="TNP-like_RNaseH_N"/>
    <property type="match status" value="1"/>
</dbReference>
<dbReference type="AlphaFoldDB" id="A0AAW1LUJ0"/>
<keyword evidence="1" id="KW-1133">Transmembrane helix</keyword>
<accession>A0AAW1LUJ0</accession>
<gene>
    <name evidence="3" type="ORF">QE152_g10663</name>
</gene>
<evidence type="ECO:0000256" key="1">
    <source>
        <dbReference type="SAM" id="Phobius"/>
    </source>
</evidence>
<name>A0AAW1LUJ0_POPJA</name>
<proteinExistence type="predicted"/>
<feature type="domain" description="Transposable element P transposase-like RNase H" evidence="2">
    <location>
        <begin position="7"/>
        <end position="46"/>
    </location>
</feature>
<evidence type="ECO:0000313" key="4">
    <source>
        <dbReference type="Proteomes" id="UP001458880"/>
    </source>
</evidence>
<feature type="transmembrane region" description="Helical" evidence="1">
    <location>
        <begin position="60"/>
        <end position="87"/>
    </location>
</feature>
<evidence type="ECO:0000259" key="2">
    <source>
        <dbReference type="Pfam" id="PF21787"/>
    </source>
</evidence>
<dbReference type="Proteomes" id="UP001458880">
    <property type="component" value="Unassembled WGS sequence"/>
</dbReference>